<organism evidence="3 4">
    <name type="scientific">Actinomadura rubteroloni</name>
    <dbReference type="NCBI Taxonomy" id="1926885"/>
    <lineage>
        <taxon>Bacteria</taxon>
        <taxon>Bacillati</taxon>
        <taxon>Actinomycetota</taxon>
        <taxon>Actinomycetes</taxon>
        <taxon>Streptosporangiales</taxon>
        <taxon>Thermomonosporaceae</taxon>
        <taxon>Actinomadura</taxon>
    </lineage>
</organism>
<evidence type="ECO:0000313" key="4">
    <source>
        <dbReference type="Proteomes" id="UP000242367"/>
    </source>
</evidence>
<dbReference type="SUPFAM" id="SSF56601">
    <property type="entry name" value="beta-lactamase/transpeptidase-like"/>
    <property type="match status" value="1"/>
</dbReference>
<accession>A0A2P4UPV9</accession>
<feature type="chain" id="PRO_5015201480" evidence="1">
    <location>
        <begin position="28"/>
        <end position="370"/>
    </location>
</feature>
<sequence precursor="true">MLRRPLPVAVIAALTLGLAGTSATAQAPSPTPTVSAPSGLDSLQLPNFDRLDPSPNPVKLTEAPRDLNVTYSYNGQNHTLQDFLNRDAQGLVVLDGDKIVKEWYAAGYNKDSLFQSWSMAKSYTSVAIGIAIGEGKIASIDDTVGKYIPELAKTAYGDITIRNLLRMASGIEWTEAIDDIPMHVLASLGLTTTLDWAKGRKKAVPQGTQFNYTSMNTAVLALILARATGTPYYKYVQQKLWDPAGMASTAFIGNDSHGNALGYCCYYARDRDFARFGKLMLDDGKVDGRQVVPHDWVTLSTAPAGNVPQYGLSWWIDGPDAFYASGLAGQNIYVDRKNRVVIVKSTLLAIDEGEAMPAYRAIAAEVARTR</sequence>
<dbReference type="PANTHER" id="PTHR43283">
    <property type="entry name" value="BETA-LACTAMASE-RELATED"/>
    <property type="match status" value="1"/>
</dbReference>
<feature type="domain" description="Beta-lactamase-related" evidence="2">
    <location>
        <begin position="91"/>
        <end position="346"/>
    </location>
</feature>
<dbReference type="Gene3D" id="3.40.710.10">
    <property type="entry name" value="DD-peptidase/beta-lactamase superfamily"/>
    <property type="match status" value="1"/>
</dbReference>
<keyword evidence="1" id="KW-0732">Signal</keyword>
<comment type="caution">
    <text evidence="3">The sequence shown here is derived from an EMBL/GenBank/DDBJ whole genome shotgun (WGS) entry which is preliminary data.</text>
</comment>
<dbReference type="EC" id="3.5.1.46" evidence="3"/>
<dbReference type="Pfam" id="PF00144">
    <property type="entry name" value="Beta-lactamase"/>
    <property type="match status" value="1"/>
</dbReference>
<dbReference type="GO" id="GO:0019875">
    <property type="term" value="F:6-aminohexanoate-dimer hydrolase activity"/>
    <property type="evidence" value="ECO:0007669"/>
    <property type="project" value="UniProtKB-EC"/>
</dbReference>
<evidence type="ECO:0000313" key="3">
    <source>
        <dbReference type="EMBL" id="POM27087.1"/>
    </source>
</evidence>
<dbReference type="PANTHER" id="PTHR43283:SF7">
    <property type="entry name" value="BETA-LACTAMASE-RELATED DOMAIN-CONTAINING PROTEIN"/>
    <property type="match status" value="1"/>
</dbReference>
<evidence type="ECO:0000259" key="2">
    <source>
        <dbReference type="Pfam" id="PF00144"/>
    </source>
</evidence>
<keyword evidence="3" id="KW-0378">Hydrolase</keyword>
<dbReference type="EMBL" id="MTBP01000001">
    <property type="protein sequence ID" value="POM27087.1"/>
    <property type="molecule type" value="Genomic_DNA"/>
</dbReference>
<dbReference type="AlphaFoldDB" id="A0A2P4UPV9"/>
<name>A0A2P4UPV9_9ACTN</name>
<gene>
    <name evidence="3" type="primary">nylB'</name>
    <name evidence="3" type="ORF">BTM25_14960</name>
</gene>
<dbReference type="InterPro" id="IPR012338">
    <property type="entry name" value="Beta-lactam/transpept-like"/>
</dbReference>
<feature type="signal peptide" evidence="1">
    <location>
        <begin position="1"/>
        <end position="27"/>
    </location>
</feature>
<protein>
    <submittedName>
        <fullName evidence="3">6-aminohexanoate-dimer hydrolase</fullName>
        <ecNumber evidence="3">3.5.1.46</ecNumber>
    </submittedName>
</protein>
<dbReference type="RefSeq" id="WP_103561954.1">
    <property type="nucleotide sequence ID" value="NZ_MTBP01000001.1"/>
</dbReference>
<dbReference type="Proteomes" id="UP000242367">
    <property type="component" value="Unassembled WGS sequence"/>
</dbReference>
<keyword evidence="4" id="KW-1185">Reference proteome</keyword>
<reference evidence="3 4" key="1">
    <citation type="journal article" date="2017" name="Chemistry">
        <title>Isolation, Biosynthesis and Chemical Modifications of Rubterolones A-F: Rare Tropolone Alkaloids from Actinomadura sp. 5-2.</title>
        <authorList>
            <person name="Guo H."/>
            <person name="Benndorf R."/>
            <person name="Leichnitz D."/>
            <person name="Klassen J.L."/>
            <person name="Vollmers J."/>
            <person name="Gorls H."/>
            <person name="Steinacker M."/>
            <person name="Weigel C."/>
            <person name="Dahse H.M."/>
            <person name="Kaster A.K."/>
            <person name="de Beer Z.W."/>
            <person name="Poulsen M."/>
            <person name="Beemelmanns C."/>
        </authorList>
    </citation>
    <scope>NUCLEOTIDE SEQUENCE [LARGE SCALE GENOMIC DNA]</scope>
    <source>
        <strain evidence="3 4">5-2</strain>
    </source>
</reference>
<dbReference type="InterPro" id="IPR050789">
    <property type="entry name" value="Diverse_Enzym_Activities"/>
</dbReference>
<dbReference type="InterPro" id="IPR001466">
    <property type="entry name" value="Beta-lactam-related"/>
</dbReference>
<proteinExistence type="predicted"/>
<evidence type="ECO:0000256" key="1">
    <source>
        <dbReference type="SAM" id="SignalP"/>
    </source>
</evidence>